<dbReference type="Gene3D" id="3.60.40.10">
    <property type="entry name" value="PPM-type phosphatase domain"/>
    <property type="match status" value="1"/>
</dbReference>
<evidence type="ECO:0000256" key="1">
    <source>
        <dbReference type="SAM" id="MobiDB-lite"/>
    </source>
</evidence>
<feature type="domain" description="PPM-type phosphatase" evidence="2">
    <location>
        <begin position="13"/>
        <end position="243"/>
    </location>
</feature>
<dbReference type="SMART" id="SM00331">
    <property type="entry name" value="PP2C_SIG"/>
    <property type="match status" value="1"/>
</dbReference>
<reference evidence="3" key="2">
    <citation type="submission" date="2023-01" db="EMBL/GenBank/DDBJ databases">
        <authorList>
            <person name="Sun Q."/>
            <person name="Evtushenko L."/>
        </authorList>
    </citation>
    <scope>NUCLEOTIDE SEQUENCE</scope>
    <source>
        <strain evidence="3">VKM Ac-1447</strain>
    </source>
</reference>
<dbReference type="EMBL" id="BSEO01000001">
    <property type="protein sequence ID" value="GLJ79498.1"/>
    <property type="molecule type" value="Genomic_DNA"/>
</dbReference>
<dbReference type="InterPro" id="IPR015655">
    <property type="entry name" value="PP2C"/>
</dbReference>
<protein>
    <submittedName>
        <fullName evidence="3">Serine/threonine protein phosphatase</fullName>
    </submittedName>
</protein>
<dbReference type="GO" id="GO:0004722">
    <property type="term" value="F:protein serine/threonine phosphatase activity"/>
    <property type="evidence" value="ECO:0007669"/>
    <property type="project" value="InterPro"/>
</dbReference>
<dbReference type="PANTHER" id="PTHR47992">
    <property type="entry name" value="PROTEIN PHOSPHATASE"/>
    <property type="match status" value="1"/>
</dbReference>
<dbReference type="PROSITE" id="PS51746">
    <property type="entry name" value="PPM_2"/>
    <property type="match status" value="1"/>
</dbReference>
<sequence>MTTAPPPIDVHVTSGARTDTGRRRSVNEDSLLAEYPVFIVADGMGGHEAGDRASAAVIDAFRSFVGRDDLRPEEVADAVERAHSAVAGIASGTQRGAGSTLSGVVAVQQDGARRWLIVNVGDSRVYRLLAERLEQLTIDHSVAQELVDAGQLTREQMSSYEGRNVITRAIGGERSRADFWLIPIVTGERIVVCSDGLTGEISDEALRAGLMMGGSPAQTAQSLVAQALAHGGRDNISTIVLDVIAGGISPRLEETTGGIMNSESVTATVEVATARSERRRSARG</sequence>
<dbReference type="Proteomes" id="UP001142317">
    <property type="component" value="Unassembled WGS sequence"/>
</dbReference>
<dbReference type="SMART" id="SM00332">
    <property type="entry name" value="PP2Cc"/>
    <property type="match status" value="1"/>
</dbReference>
<proteinExistence type="predicted"/>
<evidence type="ECO:0000313" key="3">
    <source>
        <dbReference type="EMBL" id="GLJ79498.1"/>
    </source>
</evidence>
<organism evidence="3 4">
    <name type="scientific">Microbacterium imperiale</name>
    <dbReference type="NCBI Taxonomy" id="33884"/>
    <lineage>
        <taxon>Bacteria</taxon>
        <taxon>Bacillati</taxon>
        <taxon>Actinomycetota</taxon>
        <taxon>Actinomycetes</taxon>
        <taxon>Micrococcales</taxon>
        <taxon>Microbacteriaceae</taxon>
        <taxon>Microbacterium</taxon>
    </lineage>
</organism>
<gene>
    <name evidence="3" type="ORF">GCM10017586_11800</name>
</gene>
<dbReference type="SUPFAM" id="SSF81606">
    <property type="entry name" value="PP2C-like"/>
    <property type="match status" value="1"/>
</dbReference>
<evidence type="ECO:0000313" key="4">
    <source>
        <dbReference type="Proteomes" id="UP001142317"/>
    </source>
</evidence>
<dbReference type="AlphaFoldDB" id="A0A9W6M2G5"/>
<dbReference type="InterPro" id="IPR001932">
    <property type="entry name" value="PPM-type_phosphatase-like_dom"/>
</dbReference>
<accession>A0A9W6M2G5</accession>
<dbReference type="CDD" id="cd00143">
    <property type="entry name" value="PP2Cc"/>
    <property type="match status" value="1"/>
</dbReference>
<reference evidence="3" key="1">
    <citation type="journal article" date="2014" name="Int. J. Syst. Evol. Microbiol.">
        <title>Complete genome sequence of Corynebacterium casei LMG S-19264T (=DSM 44701T), isolated from a smear-ripened cheese.</title>
        <authorList>
            <consortium name="US DOE Joint Genome Institute (JGI-PGF)"/>
            <person name="Walter F."/>
            <person name="Albersmeier A."/>
            <person name="Kalinowski J."/>
            <person name="Ruckert C."/>
        </authorList>
    </citation>
    <scope>NUCLEOTIDE SEQUENCE</scope>
    <source>
        <strain evidence="3">VKM Ac-1447</strain>
    </source>
</reference>
<keyword evidence="4" id="KW-1185">Reference proteome</keyword>
<dbReference type="RefSeq" id="WP_210003953.1">
    <property type="nucleotide sequence ID" value="NZ_BSEO01000001.1"/>
</dbReference>
<feature type="region of interest" description="Disordered" evidence="1">
    <location>
        <begin position="1"/>
        <end position="24"/>
    </location>
</feature>
<dbReference type="InterPro" id="IPR036457">
    <property type="entry name" value="PPM-type-like_dom_sf"/>
</dbReference>
<dbReference type="Pfam" id="PF13672">
    <property type="entry name" value="PP2C_2"/>
    <property type="match status" value="1"/>
</dbReference>
<comment type="caution">
    <text evidence="3">The sequence shown here is derived from an EMBL/GenBank/DDBJ whole genome shotgun (WGS) entry which is preliminary data.</text>
</comment>
<evidence type="ECO:0000259" key="2">
    <source>
        <dbReference type="PROSITE" id="PS51746"/>
    </source>
</evidence>
<name>A0A9W6M2G5_9MICO</name>